<dbReference type="NCBIfam" id="NF004976">
    <property type="entry name" value="PRK06349.1"/>
    <property type="match status" value="1"/>
</dbReference>
<dbReference type="Gene3D" id="3.30.360.10">
    <property type="entry name" value="Dihydrodipicolinate Reductase, domain 2"/>
    <property type="match status" value="1"/>
</dbReference>
<dbReference type="FunFam" id="3.30.360.10:FF:000005">
    <property type="entry name" value="Homoserine dehydrogenase"/>
    <property type="match status" value="1"/>
</dbReference>
<dbReference type="Proteomes" id="UP000198902">
    <property type="component" value="Unassembled WGS sequence"/>
</dbReference>
<dbReference type="InterPro" id="IPR019811">
    <property type="entry name" value="HDH_CS"/>
</dbReference>
<evidence type="ECO:0000256" key="4">
    <source>
        <dbReference type="PIRNR" id="PIRNR036497"/>
    </source>
</evidence>
<feature type="domain" description="Glutamate/phenylalanine/leucine/valine/L-tryptophan dehydrogenase C-terminal" evidence="8">
    <location>
        <begin position="4"/>
        <end position="63"/>
    </location>
</feature>
<dbReference type="EC" id="1.1.1.3" evidence="2 4"/>
<keyword evidence="11" id="KW-1185">Reference proteome</keyword>
<feature type="compositionally biased region" description="Basic and acidic residues" evidence="7">
    <location>
        <begin position="48"/>
        <end position="58"/>
    </location>
</feature>
<evidence type="ECO:0000256" key="3">
    <source>
        <dbReference type="ARBA" id="ARBA00023002"/>
    </source>
</evidence>
<dbReference type="InterPro" id="IPR001342">
    <property type="entry name" value="HDH_cat"/>
</dbReference>
<dbReference type="Pfam" id="PF00742">
    <property type="entry name" value="Homoserine_dh"/>
    <property type="match status" value="1"/>
</dbReference>
<keyword evidence="4 6" id="KW-0521">NADP</keyword>
<dbReference type="AlphaFoldDB" id="A0A0D6JTA0"/>
<evidence type="ECO:0000259" key="9">
    <source>
        <dbReference type="Pfam" id="PF00742"/>
    </source>
</evidence>
<dbReference type="RefSeq" id="WP_139043124.1">
    <property type="nucleotide sequence ID" value="NZ_CABLRR010000002.1"/>
</dbReference>
<dbReference type="GO" id="GO:0004412">
    <property type="term" value="F:homoserine dehydrogenase activity"/>
    <property type="evidence" value="ECO:0007669"/>
    <property type="project" value="UniProtKB-EC"/>
</dbReference>
<dbReference type="GO" id="GO:0009086">
    <property type="term" value="P:methionine biosynthetic process"/>
    <property type="evidence" value="ECO:0007669"/>
    <property type="project" value="UniProtKB-KW"/>
</dbReference>
<dbReference type="GO" id="GO:0009088">
    <property type="term" value="P:threonine biosynthetic process"/>
    <property type="evidence" value="ECO:0007669"/>
    <property type="project" value="UniProtKB-UniPathway"/>
</dbReference>
<feature type="domain" description="Homoserine dehydrogenase catalytic" evidence="9">
    <location>
        <begin position="206"/>
        <end position="379"/>
    </location>
</feature>
<keyword evidence="4" id="KW-0028">Amino-acid biosynthesis</keyword>
<feature type="binding site" evidence="6">
    <location>
        <position position="174"/>
    </location>
    <ligand>
        <name>NADPH</name>
        <dbReference type="ChEBI" id="CHEBI:57783"/>
    </ligand>
</feature>
<keyword evidence="4" id="KW-0791">Threonine biosynthesis</keyword>
<evidence type="ECO:0000313" key="10">
    <source>
        <dbReference type="EMBL" id="CQR51244.1"/>
    </source>
</evidence>
<evidence type="ECO:0000259" key="8">
    <source>
        <dbReference type="Pfam" id="PF00208"/>
    </source>
</evidence>
<feature type="active site" description="Proton donor" evidence="5">
    <location>
        <position position="273"/>
    </location>
</feature>
<dbReference type="SUPFAM" id="SSF51735">
    <property type="entry name" value="NAD(P)-binding Rossmann-fold domains"/>
    <property type="match status" value="2"/>
</dbReference>
<dbReference type="InterPro" id="IPR036291">
    <property type="entry name" value="NAD(P)-bd_dom_sf"/>
</dbReference>
<proteinExistence type="inferred from homology"/>
<name>A0A0D6JTA0_9EURY</name>
<comment type="catalytic activity">
    <reaction evidence="4">
        <text>L-homoserine + NADP(+) = L-aspartate 4-semialdehyde + NADPH + H(+)</text>
        <dbReference type="Rhea" id="RHEA:15761"/>
        <dbReference type="ChEBI" id="CHEBI:15378"/>
        <dbReference type="ChEBI" id="CHEBI:57476"/>
        <dbReference type="ChEBI" id="CHEBI:57783"/>
        <dbReference type="ChEBI" id="CHEBI:58349"/>
        <dbReference type="ChEBI" id="CHEBI:537519"/>
        <dbReference type="EC" id="1.1.1.3"/>
    </reaction>
</comment>
<evidence type="ECO:0000256" key="7">
    <source>
        <dbReference type="SAM" id="MobiDB-lite"/>
    </source>
</evidence>
<feature type="region of interest" description="Disordered" evidence="7">
    <location>
        <begin position="35"/>
        <end position="58"/>
    </location>
</feature>
<evidence type="ECO:0000313" key="11">
    <source>
        <dbReference type="Proteomes" id="UP000198902"/>
    </source>
</evidence>
<protein>
    <recommendedName>
        <fullName evidence="2 4">Homoserine dehydrogenase</fullName>
        <shortName evidence="4">HDH</shortName>
        <ecNumber evidence="2 4">1.1.1.3</ecNumber>
    </recommendedName>
</protein>
<reference evidence="11" key="1">
    <citation type="submission" date="2015-03" db="EMBL/GenBank/DDBJ databases">
        <authorList>
            <person name="Urmite Genomes"/>
        </authorList>
    </citation>
    <scope>NUCLEOTIDE SEQUENCE [LARGE SCALE GENOMIC DNA]</scope>
    <source>
        <strain evidence="11">Arc-Hr</strain>
    </source>
</reference>
<comment type="similarity">
    <text evidence="1 4">Belongs to the homoserine dehydrogenase family.</text>
</comment>
<organism evidence="10 11">
    <name type="scientific">Haloferax massiliensis</name>
    <dbReference type="NCBI Taxonomy" id="1476858"/>
    <lineage>
        <taxon>Archaea</taxon>
        <taxon>Methanobacteriati</taxon>
        <taxon>Methanobacteriota</taxon>
        <taxon>Stenosarchaea group</taxon>
        <taxon>Halobacteria</taxon>
        <taxon>Halobacteriales</taxon>
        <taxon>Haloferacaceae</taxon>
        <taxon>Haloferax</taxon>
    </lineage>
</organism>
<dbReference type="UniPathway" id="UPA00051">
    <property type="reaction ID" value="UER00465"/>
</dbReference>
<dbReference type="PANTHER" id="PTHR43331:SF1">
    <property type="entry name" value="HOMOSERINE DEHYDROGENASE"/>
    <property type="match status" value="1"/>
</dbReference>
<keyword evidence="3 4" id="KW-0560">Oxidoreductase</keyword>
<sequence>MSLRLAVLGAGAVGGSVLDLAGDYGHDVVAFADSSSSVADPDGLDPSAVHDRKEREGVVGDAAPESVFDADYDVLVEATPTTLGDAEPGFSHVERALGDDRHVVLANKGPVAERYADRKEREGVVGDAAPESVFDADYDVLVEATPTTLGDAEPGFSHVERALGDDRHVVLANKGPVAERYADLRALEAESEGTVQFEAAVGGAIPILSTISDLGAPHVTAARGVLNGTANFILSRMAAEGLDYEHVLAEAQDLGVAEADPTFDVDGIDAALKFVILANVLSDGETEYALDDAEVEGIRNVPGTALDLAAEDGRTVRLIGEATADGVRVAPRLIPQGSALSVTGTQNIVQLETKHAGQLNISGRGAGGPETATAVLSDVSRLE</sequence>
<feature type="binding site" evidence="6">
    <location>
        <position position="258"/>
    </location>
    <ligand>
        <name>L-homoserine</name>
        <dbReference type="ChEBI" id="CHEBI:57476"/>
    </ligand>
</feature>
<dbReference type="SUPFAM" id="SSF55347">
    <property type="entry name" value="Glyceraldehyde-3-phosphate dehydrogenase-like, C-terminal domain"/>
    <property type="match status" value="1"/>
</dbReference>
<evidence type="ECO:0000256" key="2">
    <source>
        <dbReference type="ARBA" id="ARBA00013213"/>
    </source>
</evidence>
<dbReference type="OrthoDB" id="4488at2157"/>
<dbReference type="Pfam" id="PF00208">
    <property type="entry name" value="ELFV_dehydrog"/>
    <property type="match status" value="1"/>
</dbReference>
<dbReference type="PIRSF" id="PIRSF036497">
    <property type="entry name" value="HDH_short"/>
    <property type="match status" value="1"/>
</dbReference>
<dbReference type="InterPro" id="IPR006096">
    <property type="entry name" value="Glu/Leu/Phe/Val/Trp_DH_C"/>
</dbReference>
<dbReference type="InterPro" id="IPR022697">
    <property type="entry name" value="HDH_short"/>
</dbReference>
<evidence type="ECO:0000256" key="5">
    <source>
        <dbReference type="PIRSR" id="PIRSR036497-1"/>
    </source>
</evidence>
<gene>
    <name evidence="10" type="primary">hom_2</name>
    <name evidence="10" type="ORF">BN996_02645</name>
</gene>
<accession>A0A0D6JTA0</accession>
<dbReference type="PROSITE" id="PS01042">
    <property type="entry name" value="HOMOSER_DHGENASE"/>
    <property type="match status" value="1"/>
</dbReference>
<dbReference type="UniPathway" id="UPA00050">
    <property type="reaction ID" value="UER00063"/>
</dbReference>
<evidence type="ECO:0000256" key="6">
    <source>
        <dbReference type="PIRSR" id="PIRSR036497-2"/>
    </source>
</evidence>
<keyword evidence="4" id="KW-0486">Methionine biosynthesis</keyword>
<dbReference type="PANTHER" id="PTHR43331">
    <property type="entry name" value="HOMOSERINE DEHYDROGENASE"/>
    <property type="match status" value="1"/>
</dbReference>
<dbReference type="EMBL" id="CSTE01000002">
    <property type="protein sequence ID" value="CQR51244.1"/>
    <property type="molecule type" value="Genomic_DNA"/>
</dbReference>
<evidence type="ECO:0000256" key="1">
    <source>
        <dbReference type="ARBA" id="ARBA00006753"/>
    </source>
</evidence>
<dbReference type="Gene3D" id="3.40.50.720">
    <property type="entry name" value="NAD(P)-binding Rossmann-like Domain"/>
    <property type="match status" value="2"/>
</dbReference>